<evidence type="ECO:0000256" key="13">
    <source>
        <dbReference type="ARBA" id="ARBA00023146"/>
    </source>
</evidence>
<keyword evidence="5 16" id="KW-0820">tRNA-binding</keyword>
<evidence type="ECO:0000256" key="14">
    <source>
        <dbReference type="ARBA" id="ARBA00049255"/>
    </source>
</evidence>
<feature type="binding site" evidence="15">
    <location>
        <position position="463"/>
    </location>
    <ligand>
        <name>Mg(2+)</name>
        <dbReference type="ChEBI" id="CHEBI:18420"/>
        <note>shared with alpha subunit</note>
    </ligand>
</feature>
<evidence type="ECO:0000256" key="11">
    <source>
        <dbReference type="ARBA" id="ARBA00022884"/>
    </source>
</evidence>
<name>A0A974XFN2_9FIRM</name>
<dbReference type="InterPro" id="IPR002547">
    <property type="entry name" value="tRNA-bd_dom"/>
</dbReference>
<keyword evidence="9 15" id="KW-0067">ATP-binding</keyword>
<dbReference type="SUPFAM" id="SSF54991">
    <property type="entry name" value="Anticodon-binding domain of PheRS"/>
    <property type="match status" value="1"/>
</dbReference>
<dbReference type="Pfam" id="PF03484">
    <property type="entry name" value="B5"/>
    <property type="match status" value="1"/>
</dbReference>
<organism evidence="20 21">
    <name type="scientific">Alkalibacter rhizosphaerae</name>
    <dbReference type="NCBI Taxonomy" id="2815577"/>
    <lineage>
        <taxon>Bacteria</taxon>
        <taxon>Bacillati</taxon>
        <taxon>Bacillota</taxon>
        <taxon>Clostridia</taxon>
        <taxon>Eubacteriales</taxon>
        <taxon>Eubacteriaceae</taxon>
        <taxon>Alkalibacter</taxon>
    </lineage>
</organism>
<evidence type="ECO:0000256" key="12">
    <source>
        <dbReference type="ARBA" id="ARBA00022917"/>
    </source>
</evidence>
<evidence type="ECO:0000256" key="2">
    <source>
        <dbReference type="ARBA" id="ARBA00008653"/>
    </source>
</evidence>
<dbReference type="GO" id="GO:0009328">
    <property type="term" value="C:phenylalanine-tRNA ligase complex"/>
    <property type="evidence" value="ECO:0007669"/>
    <property type="project" value="TreeGrafter"/>
</dbReference>
<dbReference type="SMART" id="SM00874">
    <property type="entry name" value="B5"/>
    <property type="match status" value="1"/>
</dbReference>
<dbReference type="GO" id="GO:0005524">
    <property type="term" value="F:ATP binding"/>
    <property type="evidence" value="ECO:0007669"/>
    <property type="project" value="UniProtKB-UniRule"/>
</dbReference>
<accession>A0A974XFN2</accession>
<dbReference type="FunFam" id="3.50.40.10:FF:000001">
    <property type="entry name" value="Phenylalanine--tRNA ligase beta subunit"/>
    <property type="match status" value="1"/>
</dbReference>
<evidence type="ECO:0000256" key="3">
    <source>
        <dbReference type="ARBA" id="ARBA00011209"/>
    </source>
</evidence>
<evidence type="ECO:0000256" key="6">
    <source>
        <dbReference type="ARBA" id="ARBA00022598"/>
    </source>
</evidence>
<dbReference type="InterPro" id="IPR033714">
    <property type="entry name" value="tRNA_bind_bactPheRS"/>
</dbReference>
<dbReference type="SUPFAM" id="SSF56037">
    <property type="entry name" value="PheT/TilS domain"/>
    <property type="match status" value="1"/>
</dbReference>
<dbReference type="InterPro" id="IPR020825">
    <property type="entry name" value="Phe-tRNA_synthase-like_B3/B4"/>
</dbReference>
<dbReference type="GO" id="GO:0004826">
    <property type="term" value="F:phenylalanine-tRNA ligase activity"/>
    <property type="evidence" value="ECO:0007669"/>
    <property type="project" value="UniProtKB-UniRule"/>
</dbReference>
<feature type="binding site" evidence="15">
    <location>
        <position position="472"/>
    </location>
    <ligand>
        <name>Mg(2+)</name>
        <dbReference type="ChEBI" id="CHEBI:18420"/>
        <note>shared with alpha subunit</note>
    </ligand>
</feature>
<evidence type="ECO:0000256" key="10">
    <source>
        <dbReference type="ARBA" id="ARBA00022842"/>
    </source>
</evidence>
<keyword evidence="10 15" id="KW-0460">Magnesium</keyword>
<dbReference type="Gene3D" id="3.30.70.380">
    <property type="entry name" value="Ferrodoxin-fold anticodon-binding domain"/>
    <property type="match status" value="1"/>
</dbReference>
<dbReference type="PROSITE" id="PS50886">
    <property type="entry name" value="TRBD"/>
    <property type="match status" value="1"/>
</dbReference>
<keyword evidence="13 15" id="KW-0030">Aminoacyl-tRNA synthetase</keyword>
<dbReference type="PANTHER" id="PTHR10947">
    <property type="entry name" value="PHENYLALANYL-TRNA SYNTHETASE BETA CHAIN AND LEUCINE-RICH REPEAT-CONTAINING PROTEIN 47"/>
    <property type="match status" value="1"/>
</dbReference>
<evidence type="ECO:0000259" key="17">
    <source>
        <dbReference type="PROSITE" id="PS50886"/>
    </source>
</evidence>
<dbReference type="PROSITE" id="PS51483">
    <property type="entry name" value="B5"/>
    <property type="match status" value="1"/>
</dbReference>
<sequence length="802" mass="88679">MHVTFNWLKDYVDMEGMSPKEYSDRMTMSGSKVESVVDVGKEISKVVVGRILKVEPHPQADKLVICQVDVGDKELTIVTGAKNVAPAQLIPVALPGATLIGGMKIGVTDLRGVESSGMMCSAGELGMNTSLMSKEEIDGIYIITDEVPVGTDAKPILGLDDVVVEFELTANRSDCQSVIGMARETAATFDEHLVLPVVEISENDGTGSIQDLLSVEVDDPQGCPRYTARMMNVVQNGPSPLWMQHRLLHCGIRPINAIVDVTNYVMLETGQPLHAFDYDKLGSKTILVRNATEGEPVVTLDGNKRILSNQDLVITNGIEPVAIAGVMGGENSDIEDTTSKIVIESANFDKNYVRNTSKRLNFRTDSSSKFEKGIDPELAGFAADRAAQLLLDMGVCQLIKGKLDVYTEAPSKRRIVVDGPWVNRFVGIDLEIDKMASLLERLDLDVEVQGNDLMIEVPTFRQDLEIKEDIAEEIARLYGYNNIPNTIISGTATEGGRTKRQRFELDLKQVLTDKNFYEILTYSFTSENKLMDLNIGSDHSWMADAIPLLNPLGEENRLMRTTLFAGLLPVISHNFNRNIPEGSFYETAVVYEKGSSNAKLPVETKKMSLGMYGETTFFDLKGIVEMLLEKSRISMQSVSFEKGDHPMFHPNRHALVHVNGKEIGIIGEVHPKVVKTYDLPKRTYVGELDLDVLFENGTGEIRFEELPKYPGVHRDLAFLADEGIPAGDIAKVISDNGGTLLKEVELFDVYQGAQIQSGKKSIAYSLYFQATDRTLTEPEIKEQMDRILEACQEELGLVLRDA</sequence>
<dbReference type="CDD" id="cd02796">
    <property type="entry name" value="tRNA_bind_bactPheRS"/>
    <property type="match status" value="1"/>
</dbReference>
<dbReference type="Pfam" id="PF03483">
    <property type="entry name" value="B3_4"/>
    <property type="match status" value="1"/>
</dbReference>
<dbReference type="PANTHER" id="PTHR10947:SF0">
    <property type="entry name" value="PHENYLALANINE--TRNA LIGASE BETA SUBUNIT"/>
    <property type="match status" value="1"/>
</dbReference>
<dbReference type="PROSITE" id="PS51447">
    <property type="entry name" value="FDX_ACB"/>
    <property type="match status" value="1"/>
</dbReference>
<dbReference type="GO" id="GO:0006432">
    <property type="term" value="P:phenylalanyl-tRNA aminoacylation"/>
    <property type="evidence" value="ECO:0007669"/>
    <property type="project" value="UniProtKB-UniRule"/>
</dbReference>
<dbReference type="EMBL" id="CP071444">
    <property type="protein sequence ID" value="QSX08953.1"/>
    <property type="molecule type" value="Genomic_DNA"/>
</dbReference>
<comment type="cofactor">
    <cofactor evidence="15">
        <name>Mg(2+)</name>
        <dbReference type="ChEBI" id="CHEBI:18420"/>
    </cofactor>
    <text evidence="15">Binds 2 magnesium ions per tetramer.</text>
</comment>
<feature type="domain" description="FDX-ACB" evidence="18">
    <location>
        <begin position="707"/>
        <end position="800"/>
    </location>
</feature>
<dbReference type="InterPro" id="IPR004532">
    <property type="entry name" value="Phe-tRNA-ligase_IIc_bsu_bact"/>
</dbReference>
<evidence type="ECO:0000256" key="9">
    <source>
        <dbReference type="ARBA" id="ARBA00022840"/>
    </source>
</evidence>
<dbReference type="InterPro" id="IPR045864">
    <property type="entry name" value="aa-tRNA-synth_II/BPL/LPL"/>
</dbReference>
<dbReference type="InterPro" id="IPR041616">
    <property type="entry name" value="PheRS_beta_core"/>
</dbReference>
<dbReference type="Gene3D" id="3.30.930.10">
    <property type="entry name" value="Bira Bifunctional Protein, Domain 2"/>
    <property type="match status" value="1"/>
</dbReference>
<comment type="similarity">
    <text evidence="2 15">Belongs to the phenylalanyl-tRNA synthetase beta subunit family. Type 1 subfamily.</text>
</comment>
<dbReference type="HAMAP" id="MF_00283">
    <property type="entry name" value="Phe_tRNA_synth_beta1"/>
    <property type="match status" value="1"/>
</dbReference>
<keyword evidence="4 15" id="KW-0963">Cytoplasm</keyword>
<dbReference type="GO" id="GO:0000287">
    <property type="term" value="F:magnesium ion binding"/>
    <property type="evidence" value="ECO:0007669"/>
    <property type="project" value="UniProtKB-UniRule"/>
</dbReference>
<evidence type="ECO:0000256" key="8">
    <source>
        <dbReference type="ARBA" id="ARBA00022741"/>
    </source>
</evidence>
<evidence type="ECO:0000259" key="18">
    <source>
        <dbReference type="PROSITE" id="PS51447"/>
    </source>
</evidence>
<evidence type="ECO:0000256" key="16">
    <source>
        <dbReference type="PROSITE-ProRule" id="PRU00209"/>
    </source>
</evidence>
<dbReference type="NCBIfam" id="TIGR00472">
    <property type="entry name" value="pheT_bact"/>
    <property type="match status" value="1"/>
</dbReference>
<proteinExistence type="inferred from homology"/>
<keyword evidence="8 15" id="KW-0547">Nucleotide-binding</keyword>
<dbReference type="SUPFAM" id="SSF55681">
    <property type="entry name" value="Class II aaRS and biotin synthetases"/>
    <property type="match status" value="1"/>
</dbReference>
<dbReference type="Pfam" id="PF17759">
    <property type="entry name" value="tRNA_synthFbeta"/>
    <property type="match status" value="1"/>
</dbReference>
<dbReference type="KEGG" id="alka:J0B03_02410"/>
<dbReference type="Gene3D" id="2.40.50.140">
    <property type="entry name" value="Nucleic acid-binding proteins"/>
    <property type="match status" value="1"/>
</dbReference>
<dbReference type="GO" id="GO:0016740">
    <property type="term" value="F:transferase activity"/>
    <property type="evidence" value="ECO:0007669"/>
    <property type="project" value="UniProtKB-ARBA"/>
</dbReference>
<dbReference type="CDD" id="cd00769">
    <property type="entry name" value="PheRS_beta_core"/>
    <property type="match status" value="1"/>
</dbReference>
<comment type="catalytic activity">
    <reaction evidence="14 15">
        <text>tRNA(Phe) + L-phenylalanine + ATP = L-phenylalanyl-tRNA(Phe) + AMP + diphosphate + H(+)</text>
        <dbReference type="Rhea" id="RHEA:19413"/>
        <dbReference type="Rhea" id="RHEA-COMP:9668"/>
        <dbReference type="Rhea" id="RHEA-COMP:9699"/>
        <dbReference type="ChEBI" id="CHEBI:15378"/>
        <dbReference type="ChEBI" id="CHEBI:30616"/>
        <dbReference type="ChEBI" id="CHEBI:33019"/>
        <dbReference type="ChEBI" id="CHEBI:58095"/>
        <dbReference type="ChEBI" id="CHEBI:78442"/>
        <dbReference type="ChEBI" id="CHEBI:78531"/>
        <dbReference type="ChEBI" id="CHEBI:456215"/>
        <dbReference type="EC" id="6.1.1.20"/>
    </reaction>
</comment>
<dbReference type="FunFam" id="3.30.70.380:FF:000001">
    <property type="entry name" value="Phenylalanine--tRNA ligase beta subunit"/>
    <property type="match status" value="1"/>
</dbReference>
<keyword evidence="6 15" id="KW-0436">Ligase</keyword>
<evidence type="ECO:0000256" key="4">
    <source>
        <dbReference type="ARBA" id="ARBA00022490"/>
    </source>
</evidence>
<protein>
    <recommendedName>
        <fullName evidence="15">Phenylalanine--tRNA ligase beta subunit</fullName>
        <ecNumber evidence="15">6.1.1.20</ecNumber>
    </recommendedName>
    <alternativeName>
        <fullName evidence="15">Phenylalanyl-tRNA synthetase beta subunit</fullName>
        <shortName evidence="15">PheRS</shortName>
    </alternativeName>
</protein>
<comment type="subcellular location">
    <subcellularLocation>
        <location evidence="1 15">Cytoplasm</location>
    </subcellularLocation>
</comment>
<evidence type="ECO:0000259" key="19">
    <source>
        <dbReference type="PROSITE" id="PS51483"/>
    </source>
</evidence>
<dbReference type="Gene3D" id="3.50.40.10">
    <property type="entry name" value="Phenylalanyl-trna Synthetase, Chain B, domain 3"/>
    <property type="match status" value="1"/>
</dbReference>
<keyword evidence="21" id="KW-1185">Reference proteome</keyword>
<dbReference type="Pfam" id="PF03147">
    <property type="entry name" value="FDX-ACB"/>
    <property type="match status" value="1"/>
</dbReference>
<dbReference type="InterPro" id="IPR005121">
    <property type="entry name" value="Fdx_antiC-bd"/>
</dbReference>
<dbReference type="Gene3D" id="3.30.56.10">
    <property type="match status" value="2"/>
</dbReference>
<feature type="domain" description="B5" evidence="19">
    <location>
        <begin position="410"/>
        <end position="485"/>
    </location>
</feature>
<comment type="subunit">
    <text evidence="3 15">Tetramer of two alpha and two beta subunits.</text>
</comment>
<dbReference type="SUPFAM" id="SSF50249">
    <property type="entry name" value="Nucleic acid-binding proteins"/>
    <property type="match status" value="1"/>
</dbReference>
<dbReference type="InterPro" id="IPR009061">
    <property type="entry name" value="DNA-bd_dom_put_sf"/>
</dbReference>
<dbReference type="GO" id="GO:0000049">
    <property type="term" value="F:tRNA binding"/>
    <property type="evidence" value="ECO:0007669"/>
    <property type="project" value="UniProtKB-UniRule"/>
</dbReference>
<gene>
    <name evidence="15" type="primary">pheT</name>
    <name evidence="20" type="ORF">J0B03_02410</name>
</gene>
<dbReference type="EC" id="6.1.1.20" evidence="15"/>
<dbReference type="AlphaFoldDB" id="A0A974XFN2"/>
<dbReference type="GO" id="GO:0140096">
    <property type="term" value="F:catalytic activity, acting on a protein"/>
    <property type="evidence" value="ECO:0007669"/>
    <property type="project" value="UniProtKB-ARBA"/>
</dbReference>
<dbReference type="InterPro" id="IPR012340">
    <property type="entry name" value="NA-bd_OB-fold"/>
</dbReference>
<reference evidence="20" key="1">
    <citation type="submission" date="2021-03" db="EMBL/GenBank/DDBJ databases">
        <title>Alkalibacter marinus sp. nov., isolated from tidal flat sediment.</title>
        <authorList>
            <person name="Namirimu T."/>
            <person name="Yang J.-A."/>
            <person name="Yang S.-H."/>
            <person name="Kim Y.-J."/>
            <person name="Kwon K.K."/>
        </authorList>
    </citation>
    <scope>NUCLEOTIDE SEQUENCE</scope>
    <source>
        <strain evidence="20">ES005</strain>
    </source>
</reference>
<evidence type="ECO:0000313" key="20">
    <source>
        <dbReference type="EMBL" id="QSX08953.1"/>
    </source>
</evidence>
<keyword evidence="7 15" id="KW-0479">Metal-binding</keyword>
<dbReference type="SMART" id="SM00896">
    <property type="entry name" value="FDX-ACB"/>
    <property type="match status" value="1"/>
</dbReference>
<dbReference type="SMART" id="SM00873">
    <property type="entry name" value="B3_4"/>
    <property type="match status" value="1"/>
</dbReference>
<dbReference type="InterPro" id="IPR045060">
    <property type="entry name" value="Phe-tRNA-ligase_IIc_bsu"/>
</dbReference>
<feature type="binding site" evidence="15">
    <location>
        <position position="473"/>
    </location>
    <ligand>
        <name>Mg(2+)</name>
        <dbReference type="ChEBI" id="CHEBI:18420"/>
        <note>shared with alpha subunit</note>
    </ligand>
</feature>
<evidence type="ECO:0000256" key="15">
    <source>
        <dbReference type="HAMAP-Rule" id="MF_00283"/>
    </source>
</evidence>
<keyword evidence="12 15" id="KW-0648">Protein biosynthesis</keyword>
<feature type="domain" description="TRNA-binding" evidence="17">
    <location>
        <begin position="40"/>
        <end position="154"/>
    </location>
</feature>
<evidence type="ECO:0000256" key="5">
    <source>
        <dbReference type="ARBA" id="ARBA00022555"/>
    </source>
</evidence>
<evidence type="ECO:0000256" key="1">
    <source>
        <dbReference type="ARBA" id="ARBA00004496"/>
    </source>
</evidence>
<dbReference type="Pfam" id="PF01588">
    <property type="entry name" value="tRNA_bind"/>
    <property type="match status" value="1"/>
</dbReference>
<feature type="binding site" evidence="15">
    <location>
        <position position="469"/>
    </location>
    <ligand>
        <name>Mg(2+)</name>
        <dbReference type="ChEBI" id="CHEBI:18420"/>
        <note>shared with alpha subunit</note>
    </ligand>
</feature>
<dbReference type="InterPro" id="IPR036690">
    <property type="entry name" value="Fdx_antiC-bd_sf"/>
</dbReference>
<dbReference type="Proteomes" id="UP000663499">
    <property type="component" value="Chromosome"/>
</dbReference>
<dbReference type="InterPro" id="IPR005147">
    <property type="entry name" value="tRNA_synthase_B5-dom"/>
</dbReference>
<dbReference type="RefSeq" id="WP_207300294.1">
    <property type="nucleotide sequence ID" value="NZ_CP071444.1"/>
</dbReference>
<dbReference type="FunFam" id="2.40.50.140:FF:000045">
    <property type="entry name" value="Phenylalanine--tRNA ligase beta subunit"/>
    <property type="match status" value="1"/>
</dbReference>
<dbReference type="NCBIfam" id="NF045760">
    <property type="entry name" value="YtpR"/>
    <property type="match status" value="1"/>
</dbReference>
<keyword evidence="11 16" id="KW-0694">RNA-binding</keyword>
<dbReference type="InterPro" id="IPR005146">
    <property type="entry name" value="B3/B4_tRNA-bd"/>
</dbReference>
<dbReference type="SUPFAM" id="SSF46955">
    <property type="entry name" value="Putative DNA-binding domain"/>
    <property type="match status" value="1"/>
</dbReference>
<evidence type="ECO:0000313" key="21">
    <source>
        <dbReference type="Proteomes" id="UP000663499"/>
    </source>
</evidence>
<evidence type="ECO:0000256" key="7">
    <source>
        <dbReference type="ARBA" id="ARBA00022723"/>
    </source>
</evidence>